<comment type="caution">
    <text evidence="1">The sequence shown here is derived from an EMBL/GenBank/DDBJ whole genome shotgun (WGS) entry which is preliminary data.</text>
</comment>
<sequence>MDDSFIFLKDRLTINDNGLLCEDGIDLVFNTKNQTYSYNVETKKLTLGSRNEIVVLDVY</sequence>
<accession>A0ABR7YM77</accession>
<organism evidence="1 2">
    <name type="scientific">Sphingobacterium micropteri</name>
    <dbReference type="NCBI Taxonomy" id="2763501"/>
    <lineage>
        <taxon>Bacteria</taxon>
        <taxon>Pseudomonadati</taxon>
        <taxon>Bacteroidota</taxon>
        <taxon>Sphingobacteriia</taxon>
        <taxon>Sphingobacteriales</taxon>
        <taxon>Sphingobacteriaceae</taxon>
        <taxon>Sphingobacterium</taxon>
    </lineage>
</organism>
<dbReference type="RefSeq" id="WP_190993343.1">
    <property type="nucleotide sequence ID" value="NZ_JACOIK010000003.1"/>
</dbReference>
<evidence type="ECO:0000313" key="2">
    <source>
        <dbReference type="Proteomes" id="UP000602759"/>
    </source>
</evidence>
<reference evidence="1 2" key="1">
    <citation type="submission" date="2020-08" db="EMBL/GenBank/DDBJ databases">
        <title>Sphingobacterium sp. DN00404 isolated from aquaculture water.</title>
        <authorList>
            <person name="Zhang M."/>
        </authorList>
    </citation>
    <scope>NUCLEOTIDE SEQUENCE [LARGE SCALE GENOMIC DNA]</scope>
    <source>
        <strain evidence="1 2">DN00404</strain>
    </source>
</reference>
<gene>
    <name evidence="1" type="ORF">H8B06_05800</name>
</gene>
<name>A0ABR7YM77_9SPHI</name>
<evidence type="ECO:0000313" key="1">
    <source>
        <dbReference type="EMBL" id="MBD1432331.1"/>
    </source>
</evidence>
<keyword evidence="2" id="KW-1185">Reference proteome</keyword>
<dbReference type="EMBL" id="JACOIK010000003">
    <property type="protein sequence ID" value="MBD1432331.1"/>
    <property type="molecule type" value="Genomic_DNA"/>
</dbReference>
<dbReference type="Proteomes" id="UP000602759">
    <property type="component" value="Unassembled WGS sequence"/>
</dbReference>
<proteinExistence type="predicted"/>
<protein>
    <submittedName>
        <fullName evidence="1">Uncharacterized protein</fullName>
    </submittedName>
</protein>